<dbReference type="EMBL" id="JACSPR010000002">
    <property type="protein sequence ID" value="MBD8029596.1"/>
    <property type="molecule type" value="Genomic_DNA"/>
</dbReference>
<comment type="caution">
    <text evidence="2">The sequence shown here is derived from an EMBL/GenBank/DDBJ whole genome shotgun (WGS) entry which is preliminary data.</text>
</comment>
<dbReference type="InterPro" id="IPR021458">
    <property type="entry name" value="Rv0495c"/>
</dbReference>
<protein>
    <recommendedName>
        <fullName evidence="4">DUF3109 family protein</fullName>
    </recommendedName>
</protein>
<evidence type="ECO:0000313" key="2">
    <source>
        <dbReference type="EMBL" id="MBD8029596.1"/>
    </source>
</evidence>
<dbReference type="Pfam" id="PF11307">
    <property type="entry name" value="DUF3109"/>
    <property type="match status" value="1"/>
</dbReference>
<dbReference type="RefSeq" id="WP_191732807.1">
    <property type="nucleotide sequence ID" value="NZ_JACSPR010000002.1"/>
</dbReference>
<gene>
    <name evidence="2" type="ORF">H9627_04500</name>
</gene>
<evidence type="ECO:0000256" key="1">
    <source>
        <dbReference type="ARBA" id="ARBA00093770"/>
    </source>
</evidence>
<reference evidence="2 3" key="1">
    <citation type="submission" date="2020-08" db="EMBL/GenBank/DDBJ databases">
        <title>A Genomic Blueprint of the Chicken Gut Microbiome.</title>
        <authorList>
            <person name="Gilroy R."/>
            <person name="Ravi A."/>
            <person name="Getino M."/>
            <person name="Pursley I."/>
            <person name="Horton D.L."/>
            <person name="Alikhan N.-F."/>
            <person name="Baker D."/>
            <person name="Gharbi K."/>
            <person name="Hall N."/>
            <person name="Watson M."/>
            <person name="Adriaenssens E.M."/>
            <person name="Foster-Nyarko E."/>
            <person name="Jarju S."/>
            <person name="Secka A."/>
            <person name="Antonio M."/>
            <person name="Oren A."/>
            <person name="Chaudhuri R."/>
            <person name="La Ragione R.M."/>
            <person name="Hildebrand F."/>
            <person name="Pallen M.J."/>
        </authorList>
    </citation>
    <scope>NUCLEOTIDE SEQUENCE [LARGE SCALE GENOMIC DNA]</scope>
    <source>
        <strain evidence="2 3">Sa1YVA5</strain>
    </source>
</reference>
<name>A0A8I0LBT0_9CORY</name>
<proteinExistence type="inferred from homology"/>
<dbReference type="Proteomes" id="UP000650224">
    <property type="component" value="Unassembled WGS sequence"/>
</dbReference>
<keyword evidence="3" id="KW-1185">Reference proteome</keyword>
<sequence>MNWSSSSSVFLGFPETSPAAASIRRGEELPPDFPREWYEFTNPTDVDHQFSIDLTWLESHWNCTFGTPDCLGVDSTNTDVGCCTHGAFLADETDRDQLYDAVAEMPAKYWQLRPAGVKEFYATDDGTEIEPWLEWDELDDEDGNPEPALKTRTVDGACIFANRRGWATGPGCALHQWGAAEGRDLTVVKPEVCWQVPLRRLEAYEERADGHEILRTTITEYNRRGWGNGGEDFDWFCTTSPRCHTGGEPVWITQENELRALMGDESYEVLATHLRHRATAAEAVEETLSPSARDSLFSTHPTTALVRSGQWDRAEADRKAGLSE</sequence>
<evidence type="ECO:0008006" key="4">
    <source>
        <dbReference type="Google" id="ProtNLM"/>
    </source>
</evidence>
<dbReference type="AlphaFoldDB" id="A0A8I0LBT0"/>
<evidence type="ECO:0000313" key="3">
    <source>
        <dbReference type="Proteomes" id="UP000650224"/>
    </source>
</evidence>
<organism evidence="2 3">
    <name type="scientific">Corynebacterium gallinarum</name>
    <dbReference type="NCBI Taxonomy" id="2762214"/>
    <lineage>
        <taxon>Bacteria</taxon>
        <taxon>Bacillati</taxon>
        <taxon>Actinomycetota</taxon>
        <taxon>Actinomycetes</taxon>
        <taxon>Mycobacteriales</taxon>
        <taxon>Corynebacteriaceae</taxon>
        <taxon>Corynebacterium</taxon>
    </lineage>
</organism>
<accession>A0A8I0LBT0</accession>
<comment type="similarity">
    <text evidence="1">Belongs to the Rv0495c family.</text>
</comment>